<dbReference type="OrthoDB" id="282393at2"/>
<name>E8V733_TERSS</name>
<evidence type="ECO:0000259" key="1">
    <source>
        <dbReference type="Pfam" id="PF09537"/>
    </source>
</evidence>
<reference evidence="2 3" key="1">
    <citation type="journal article" date="2012" name="Stand. Genomic Sci.">
        <title>Complete genome sequence of Terriglobus saanensis type strain SP1PR4(T), an Acidobacteria from tundra soil.</title>
        <authorList>
            <person name="Rawat S.R."/>
            <person name="Mannisto M.K."/>
            <person name="Starovoytov V."/>
            <person name="Goodwin L."/>
            <person name="Nolan M."/>
            <person name="Hauser L."/>
            <person name="Land M."/>
            <person name="Davenport K.W."/>
            <person name="Woyke T."/>
            <person name="Haggblom M.M."/>
        </authorList>
    </citation>
    <scope>NUCLEOTIDE SEQUENCE</scope>
    <source>
        <strain evidence="3">ATCC BAA-1853 / DSM 23119 / SP1PR4</strain>
    </source>
</reference>
<dbReference type="InterPro" id="IPR016920">
    <property type="entry name" value="UCP029477"/>
</dbReference>
<dbReference type="Pfam" id="PF09537">
    <property type="entry name" value="DUF2383"/>
    <property type="match status" value="1"/>
</dbReference>
<dbReference type="InterPro" id="IPR012347">
    <property type="entry name" value="Ferritin-like"/>
</dbReference>
<protein>
    <recommendedName>
        <fullName evidence="1">DUF2383 domain-containing protein</fullName>
    </recommendedName>
</protein>
<gene>
    <name evidence="2" type="ordered locus">AciPR4_0840</name>
</gene>
<sequence>MSSENNKNSEVESTLKEVIGVLIDGEEGFQKIGHDLKDETLKRYFLAESLKRARFKGDLEDVLIKGGVHDAFKEKGTVAGSIHRTWGEIKQAFGGDDHTLLATAEGGEDTAKKTYAEALKKDLPLPVHQLLSEQAAHIQTSHDYVKAARDARK</sequence>
<dbReference type="PIRSF" id="PIRSF029477">
    <property type="entry name" value="UCP029477"/>
    <property type="match status" value="1"/>
</dbReference>
<dbReference type="KEGG" id="tsa:AciPR4_0840"/>
<dbReference type="InterPro" id="IPR011971">
    <property type="entry name" value="CHP02284"/>
</dbReference>
<dbReference type="Proteomes" id="UP000006844">
    <property type="component" value="Chromosome"/>
</dbReference>
<dbReference type="RefSeq" id="WP_013567406.1">
    <property type="nucleotide sequence ID" value="NC_014963.1"/>
</dbReference>
<evidence type="ECO:0000313" key="2">
    <source>
        <dbReference type="EMBL" id="ADV81673.1"/>
    </source>
</evidence>
<keyword evidence="3" id="KW-1185">Reference proteome</keyword>
<dbReference type="eggNOG" id="COG1633">
    <property type="taxonomic scope" value="Bacteria"/>
</dbReference>
<evidence type="ECO:0000313" key="3">
    <source>
        <dbReference type="Proteomes" id="UP000006844"/>
    </source>
</evidence>
<dbReference type="Gene3D" id="1.20.1260.10">
    <property type="match status" value="1"/>
</dbReference>
<dbReference type="HOGENOM" id="CLU_114531_0_0_0"/>
<dbReference type="AlphaFoldDB" id="E8V733"/>
<feature type="domain" description="DUF2383" evidence="1">
    <location>
        <begin position="11"/>
        <end position="121"/>
    </location>
</feature>
<dbReference type="EMBL" id="CP002467">
    <property type="protein sequence ID" value="ADV81673.1"/>
    <property type="molecule type" value="Genomic_DNA"/>
</dbReference>
<dbReference type="NCBIfam" id="TIGR02284">
    <property type="entry name" value="PA2169 family four-helix-bundle protein"/>
    <property type="match status" value="1"/>
</dbReference>
<dbReference type="InterPro" id="IPR019052">
    <property type="entry name" value="DUF2383"/>
</dbReference>
<organism evidence="2 3">
    <name type="scientific">Terriglobus saanensis (strain ATCC BAA-1853 / DSM 23119 / SP1PR4)</name>
    <dbReference type="NCBI Taxonomy" id="401053"/>
    <lineage>
        <taxon>Bacteria</taxon>
        <taxon>Pseudomonadati</taxon>
        <taxon>Acidobacteriota</taxon>
        <taxon>Terriglobia</taxon>
        <taxon>Terriglobales</taxon>
        <taxon>Acidobacteriaceae</taxon>
        <taxon>Terriglobus</taxon>
    </lineage>
</organism>
<accession>E8V733</accession>
<dbReference type="STRING" id="401053.AciPR4_0840"/>
<proteinExistence type="predicted"/>